<keyword evidence="6" id="KW-0539">Nucleus</keyword>
<evidence type="ECO:0000256" key="2">
    <source>
        <dbReference type="ARBA" id="ARBA00023015"/>
    </source>
</evidence>
<dbReference type="Pfam" id="PF02042">
    <property type="entry name" value="RWP-RK"/>
    <property type="match status" value="1"/>
</dbReference>
<keyword evidence="2" id="KW-0805">Transcription regulation</keyword>
<protein>
    <submittedName>
        <fullName evidence="9">RWP-RK domain</fullName>
    </submittedName>
</protein>
<dbReference type="GO" id="GO:0003677">
    <property type="term" value="F:DNA binding"/>
    <property type="evidence" value="ECO:0007669"/>
    <property type="project" value="UniProtKB-KW"/>
</dbReference>
<dbReference type="GeneID" id="36408693"/>
<reference evidence="10" key="1">
    <citation type="submission" date="2014-09" db="EMBL/GenBank/DDBJ databases">
        <authorList>
            <person name="Sharma Rahul"/>
            <person name="Thines Marco"/>
        </authorList>
    </citation>
    <scope>NUCLEOTIDE SEQUENCE [LARGE SCALE GENOMIC DNA]</scope>
</reference>
<keyword evidence="3" id="KW-0175">Coiled coil</keyword>
<feature type="compositionally biased region" description="Polar residues" evidence="7">
    <location>
        <begin position="166"/>
        <end position="177"/>
    </location>
</feature>
<comment type="function">
    <text evidence="1">Putative transcription factor.</text>
</comment>
<evidence type="ECO:0000313" key="9">
    <source>
        <dbReference type="EMBL" id="CEG43443.1"/>
    </source>
</evidence>
<dbReference type="OMA" id="ASSPMCN"/>
<feature type="region of interest" description="Disordered" evidence="7">
    <location>
        <begin position="137"/>
        <end position="213"/>
    </location>
</feature>
<dbReference type="PANTHER" id="PTHR46373:SF2">
    <property type="entry name" value="RWP-RK DOMAIN-CONTAINING PROTEIN"/>
    <property type="match status" value="1"/>
</dbReference>
<organism evidence="9 10">
    <name type="scientific">Plasmopara halstedii</name>
    <name type="common">Downy mildew of sunflower</name>
    <dbReference type="NCBI Taxonomy" id="4781"/>
    <lineage>
        <taxon>Eukaryota</taxon>
        <taxon>Sar</taxon>
        <taxon>Stramenopiles</taxon>
        <taxon>Oomycota</taxon>
        <taxon>Peronosporomycetes</taxon>
        <taxon>Peronosporales</taxon>
        <taxon>Peronosporaceae</taxon>
        <taxon>Plasmopara</taxon>
    </lineage>
</organism>
<proteinExistence type="predicted"/>
<dbReference type="OrthoDB" id="6270329at2759"/>
<evidence type="ECO:0000256" key="1">
    <source>
        <dbReference type="ARBA" id="ARBA00004049"/>
    </source>
</evidence>
<dbReference type="GO" id="GO:0003700">
    <property type="term" value="F:DNA-binding transcription factor activity"/>
    <property type="evidence" value="ECO:0007669"/>
    <property type="project" value="InterPro"/>
</dbReference>
<evidence type="ECO:0000256" key="7">
    <source>
        <dbReference type="SAM" id="MobiDB-lite"/>
    </source>
</evidence>
<sequence>MLHQFETLPPLNLQLCPDLDDVYMQSPVMTDGHAARVHAARKSAFLSMSPASNFEAFSLYFHLPLKVAAEKFGVRATAFKKRCRAIGIRHWPYRKVRSLKRSLQELHRCQEQAALSDKQQAQYTTFTRQLERLLAPETYGLNPSDRVRPNFLTDDEDVQSDDGNDSFASSPRGNDAQSLHDCSVSPTDEDNKTLSDVLPAGSSQSQVRRPAHLSMKSEGLTHHDMSGTFRAQCYEFLDVLKTSPNDKTLYGADYVSSAFYGADLFLPSEIKYADVRALIDADGEFTAHASQVDYNSDRFFDDVFLQISPDYGCLV</sequence>
<name>A0A0N7L669_PLAHL</name>
<evidence type="ECO:0000259" key="8">
    <source>
        <dbReference type="PROSITE" id="PS51519"/>
    </source>
</evidence>
<dbReference type="PROSITE" id="PS51519">
    <property type="entry name" value="RWP_RK"/>
    <property type="match status" value="1"/>
</dbReference>
<keyword evidence="4" id="KW-0238">DNA-binding</keyword>
<dbReference type="EMBL" id="CCYD01000667">
    <property type="protein sequence ID" value="CEG43443.1"/>
    <property type="molecule type" value="Genomic_DNA"/>
</dbReference>
<dbReference type="AlphaFoldDB" id="A0A0N7L669"/>
<keyword evidence="5" id="KW-0804">Transcription</keyword>
<evidence type="ECO:0000256" key="6">
    <source>
        <dbReference type="ARBA" id="ARBA00023242"/>
    </source>
</evidence>
<evidence type="ECO:0000256" key="5">
    <source>
        <dbReference type="ARBA" id="ARBA00023163"/>
    </source>
</evidence>
<evidence type="ECO:0000256" key="3">
    <source>
        <dbReference type="ARBA" id="ARBA00023054"/>
    </source>
</evidence>
<dbReference type="RefSeq" id="XP_024579812.1">
    <property type="nucleotide sequence ID" value="XM_024729434.1"/>
</dbReference>
<accession>A0A0N7L669</accession>
<evidence type="ECO:0000256" key="4">
    <source>
        <dbReference type="ARBA" id="ARBA00023125"/>
    </source>
</evidence>
<keyword evidence="10" id="KW-1185">Reference proteome</keyword>
<feature type="domain" description="RWP-RK" evidence="8">
    <location>
        <begin position="35"/>
        <end position="119"/>
    </location>
</feature>
<evidence type="ECO:0000313" key="10">
    <source>
        <dbReference type="Proteomes" id="UP000054928"/>
    </source>
</evidence>
<dbReference type="STRING" id="4781.A0A0N7L669"/>
<dbReference type="InterPro" id="IPR044607">
    <property type="entry name" value="RKD-like"/>
</dbReference>
<feature type="compositionally biased region" description="Acidic residues" evidence="7">
    <location>
        <begin position="153"/>
        <end position="164"/>
    </location>
</feature>
<dbReference type="Proteomes" id="UP000054928">
    <property type="component" value="Unassembled WGS sequence"/>
</dbReference>
<dbReference type="InterPro" id="IPR003035">
    <property type="entry name" value="RWP-RK_dom"/>
</dbReference>
<dbReference type="PANTHER" id="PTHR46373">
    <property type="entry name" value="PROTEIN RKD4"/>
    <property type="match status" value="1"/>
</dbReference>